<evidence type="ECO:0000313" key="1">
    <source>
        <dbReference type="EnsemblMetazoa" id="AATE011651-PA.1"/>
    </source>
</evidence>
<dbReference type="EnsemblMetazoa" id="AATE011651-RA">
    <property type="protein sequence ID" value="AATE011651-PA.1"/>
    <property type="gene ID" value="AATE011651"/>
</dbReference>
<organism evidence="1">
    <name type="scientific">Anopheles atroparvus</name>
    <name type="common">European mosquito</name>
    <dbReference type="NCBI Taxonomy" id="41427"/>
    <lineage>
        <taxon>Eukaryota</taxon>
        <taxon>Metazoa</taxon>
        <taxon>Ecdysozoa</taxon>
        <taxon>Arthropoda</taxon>
        <taxon>Hexapoda</taxon>
        <taxon>Insecta</taxon>
        <taxon>Pterygota</taxon>
        <taxon>Neoptera</taxon>
        <taxon>Endopterygota</taxon>
        <taxon>Diptera</taxon>
        <taxon>Nematocera</taxon>
        <taxon>Culicoidea</taxon>
        <taxon>Culicidae</taxon>
        <taxon>Anophelinae</taxon>
        <taxon>Anopheles</taxon>
    </lineage>
</organism>
<name>A0A182J5B0_ANOAO</name>
<reference evidence="1" key="1">
    <citation type="submission" date="2022-08" db="UniProtKB">
        <authorList>
            <consortium name="EnsemblMetazoa"/>
        </authorList>
    </citation>
    <scope>IDENTIFICATION</scope>
    <source>
        <strain evidence="1">EBRO</strain>
    </source>
</reference>
<sequence length="260" mass="28537">MPQAVVILRVVIVVVVVVVVVVVAVLLDWVNNRIQEDGAPTARIGWSANRSGRVSFLIGPRAKQRWVQIRLNRKCHLITYAQRDTRTHTIAIRATVETPEPTSICRSSSVMTAIRTAVIISNDATSGSEEEEHTQKKTTKLTPTSRIQSYGKCHQHWLGLARTQLLSNIVVSPEHGPFILAKHHLIAGVAKLHPPGEKGLAEARVCEGQPTTFFNSPAGTCIAPPPTACGPLRCPISLKLLNALQNRHRIPYSKVAKEDE</sequence>
<proteinExistence type="predicted"/>
<protein>
    <submittedName>
        <fullName evidence="1">Uncharacterized protein</fullName>
    </submittedName>
</protein>
<accession>A0A182J5B0</accession>
<dbReference type="VEuPathDB" id="VectorBase:AATE011651"/>
<dbReference type="AlphaFoldDB" id="A0A182J5B0"/>